<dbReference type="NCBIfam" id="TIGR00027">
    <property type="entry name" value="mthyl_TIGR00027"/>
    <property type="match status" value="1"/>
</dbReference>
<dbReference type="EC" id="2.1.1.-" evidence="6"/>
<evidence type="ECO:0000256" key="4">
    <source>
        <dbReference type="ARBA" id="ARBA00022679"/>
    </source>
</evidence>
<dbReference type="InterPro" id="IPR029063">
    <property type="entry name" value="SAM-dependent_MTases_sf"/>
</dbReference>
<organism evidence="7 8">
    <name type="scientific">Streptomyces ramulosus</name>
    <dbReference type="NCBI Taxonomy" id="47762"/>
    <lineage>
        <taxon>Bacteria</taxon>
        <taxon>Bacillati</taxon>
        <taxon>Actinomycetota</taxon>
        <taxon>Actinomycetes</taxon>
        <taxon>Kitasatosporales</taxon>
        <taxon>Streptomycetaceae</taxon>
        <taxon>Streptomyces</taxon>
    </lineage>
</organism>
<dbReference type="RefSeq" id="WP_345090944.1">
    <property type="nucleotide sequence ID" value="NZ_BAAAWG010000019.1"/>
</dbReference>
<reference evidence="8" key="1">
    <citation type="journal article" date="2019" name="Int. J. Syst. Evol. Microbiol.">
        <title>The Global Catalogue of Microorganisms (GCM) 10K type strain sequencing project: providing services to taxonomists for standard genome sequencing and annotation.</title>
        <authorList>
            <consortium name="The Broad Institute Genomics Platform"/>
            <consortium name="The Broad Institute Genome Sequencing Center for Infectious Disease"/>
            <person name="Wu L."/>
            <person name="Ma J."/>
        </authorList>
    </citation>
    <scope>NUCLEOTIDE SEQUENCE [LARGE SCALE GENOMIC DNA]</scope>
    <source>
        <strain evidence="8">CGMCC 1.15809</strain>
    </source>
</reference>
<comment type="similarity">
    <text evidence="2 6">Belongs to the UPF0677 family.</text>
</comment>
<gene>
    <name evidence="7" type="ORF">ACFP3M_31130</name>
</gene>
<evidence type="ECO:0000313" key="8">
    <source>
        <dbReference type="Proteomes" id="UP001596241"/>
    </source>
</evidence>
<dbReference type="InterPro" id="IPR011610">
    <property type="entry name" value="SAM_mthyl_Trfase_ML2640-like"/>
</dbReference>
<dbReference type="InterPro" id="IPR007213">
    <property type="entry name" value="Ppm1/Ppm2/Tcmp"/>
</dbReference>
<keyword evidence="8" id="KW-1185">Reference proteome</keyword>
<evidence type="ECO:0000256" key="5">
    <source>
        <dbReference type="ARBA" id="ARBA00022691"/>
    </source>
</evidence>
<proteinExistence type="inferred from homology"/>
<keyword evidence="5 6" id="KW-0949">S-adenosyl-L-methionine</keyword>
<protein>
    <recommendedName>
        <fullName evidence="6">S-adenosyl-L-methionine-dependent methyltransferase</fullName>
        <ecNumber evidence="6">2.1.1.-</ecNumber>
    </recommendedName>
</protein>
<name>A0ABW1FSX8_9ACTN</name>
<comment type="function">
    <text evidence="1 6">Exhibits S-adenosyl-L-methionine-dependent methyltransferase activity.</text>
</comment>
<keyword evidence="3 6" id="KW-0489">Methyltransferase</keyword>
<dbReference type="GO" id="GO:0032259">
    <property type="term" value="P:methylation"/>
    <property type="evidence" value="ECO:0007669"/>
    <property type="project" value="UniProtKB-KW"/>
</dbReference>
<evidence type="ECO:0000256" key="6">
    <source>
        <dbReference type="RuleBase" id="RU362030"/>
    </source>
</evidence>
<keyword evidence="4" id="KW-0808">Transferase</keyword>
<dbReference type="GO" id="GO:0008168">
    <property type="term" value="F:methyltransferase activity"/>
    <property type="evidence" value="ECO:0007669"/>
    <property type="project" value="UniProtKB-KW"/>
</dbReference>
<dbReference type="EMBL" id="JBHSPW010000020">
    <property type="protein sequence ID" value="MFC5897266.1"/>
    <property type="molecule type" value="Genomic_DNA"/>
</dbReference>
<evidence type="ECO:0000313" key="7">
    <source>
        <dbReference type="EMBL" id="MFC5897266.1"/>
    </source>
</evidence>
<dbReference type="Proteomes" id="UP001596241">
    <property type="component" value="Unassembled WGS sequence"/>
</dbReference>
<evidence type="ECO:0000256" key="1">
    <source>
        <dbReference type="ARBA" id="ARBA00003907"/>
    </source>
</evidence>
<dbReference type="PANTHER" id="PTHR43619">
    <property type="entry name" value="S-ADENOSYL-L-METHIONINE-DEPENDENT METHYLTRANSFERASE YKTD-RELATED"/>
    <property type="match status" value="1"/>
</dbReference>
<sequence length="285" mass="30820">MADEAHETPDSTAVRVALWRALHVRADAAPPVLADETGLRLADPEDGWERRGDMDLHGTSGFRAAVVARARFVEDLVGGELDRGVGQYVILGAGLDTFAQRRPETAGRLRIFEIDQPGTQAWKRRRLDALGYGVPDRLRLVPVDFEAGDDWWARLVDAGFDPARPAVVACTGVTMYLTEEAVTATLRRLAGLAPGSTLAMTFLLPTELLDVADRPALEATAPQARAAGTPFRSFFTPQQMQAAARAAGFRDVRHVAGTELAARYFAGRPDGLRPSSGEDFLVATV</sequence>
<dbReference type="SUPFAM" id="SSF53335">
    <property type="entry name" value="S-adenosyl-L-methionine-dependent methyltransferases"/>
    <property type="match status" value="1"/>
</dbReference>
<dbReference type="Pfam" id="PF04072">
    <property type="entry name" value="LCM"/>
    <property type="match status" value="1"/>
</dbReference>
<dbReference type="PANTHER" id="PTHR43619:SF2">
    <property type="entry name" value="S-ADENOSYL-L-METHIONINE-DEPENDENT METHYLTRANSFERASES SUPERFAMILY PROTEIN"/>
    <property type="match status" value="1"/>
</dbReference>
<accession>A0ABW1FSX8</accession>
<evidence type="ECO:0000256" key="3">
    <source>
        <dbReference type="ARBA" id="ARBA00022603"/>
    </source>
</evidence>
<comment type="caution">
    <text evidence="7">The sequence shown here is derived from an EMBL/GenBank/DDBJ whole genome shotgun (WGS) entry which is preliminary data.</text>
</comment>
<evidence type="ECO:0000256" key="2">
    <source>
        <dbReference type="ARBA" id="ARBA00008138"/>
    </source>
</evidence>
<dbReference type="Gene3D" id="3.40.50.150">
    <property type="entry name" value="Vaccinia Virus protein VP39"/>
    <property type="match status" value="1"/>
</dbReference>